<feature type="binding site" evidence="5">
    <location>
        <begin position="331"/>
        <end position="335"/>
    </location>
    <ligand>
        <name>ATP</name>
        <dbReference type="ChEBI" id="CHEBI:30616"/>
    </ligand>
</feature>
<feature type="site" description="Transition state stabilizer" evidence="5">
    <location>
        <position position="241"/>
    </location>
</feature>
<comment type="function">
    <text evidence="5">Catalyzes the formation of acetyl phosphate from acetate and ATP. Can also catalyze the reverse reaction.</text>
</comment>
<organism evidence="7 8">
    <name type="scientific">Dentiradicibacter hellwigii</name>
    <dbReference type="NCBI Taxonomy" id="3149053"/>
    <lineage>
        <taxon>Bacteria</taxon>
        <taxon>Pseudomonadati</taxon>
        <taxon>Pseudomonadota</taxon>
        <taxon>Betaproteobacteria</taxon>
        <taxon>Rhodocyclales</taxon>
        <taxon>Rhodocyclaceae</taxon>
        <taxon>Dentiradicibacter</taxon>
    </lineage>
</organism>
<evidence type="ECO:0000256" key="6">
    <source>
        <dbReference type="RuleBase" id="RU003835"/>
    </source>
</evidence>
<evidence type="ECO:0000313" key="7">
    <source>
        <dbReference type="EMBL" id="MFA9949670.1"/>
    </source>
</evidence>
<dbReference type="SUPFAM" id="SSF53067">
    <property type="entry name" value="Actin-like ATPase domain"/>
    <property type="match status" value="2"/>
</dbReference>
<dbReference type="EMBL" id="JBEUWX010000002">
    <property type="protein sequence ID" value="MFA9949670.1"/>
    <property type="molecule type" value="Genomic_DNA"/>
</dbReference>
<dbReference type="InterPro" id="IPR000890">
    <property type="entry name" value="Aliphatic_acid_kin_short-chain"/>
</dbReference>
<dbReference type="InterPro" id="IPR043129">
    <property type="entry name" value="ATPase_NBD"/>
</dbReference>
<comment type="pathway">
    <text evidence="5">Metabolic intermediate biosynthesis; acetyl-CoA biosynthesis; acetyl-CoA from acetate: step 1/2.</text>
</comment>
<feature type="binding site" evidence="5">
    <location>
        <begin position="283"/>
        <end position="285"/>
    </location>
    <ligand>
        <name>ATP</name>
        <dbReference type="ChEBI" id="CHEBI:30616"/>
    </ligand>
</feature>
<dbReference type="HAMAP" id="MF_00020">
    <property type="entry name" value="Acetate_kinase"/>
    <property type="match status" value="1"/>
</dbReference>
<keyword evidence="2 5" id="KW-0547">Nucleotide-binding</keyword>
<keyword evidence="1 5" id="KW-0808">Transferase</keyword>
<keyword evidence="8" id="KW-1185">Reference proteome</keyword>
<comment type="cofactor">
    <cofactor evidence="5">
        <name>Mg(2+)</name>
        <dbReference type="ChEBI" id="CHEBI:18420"/>
    </cofactor>
    <cofactor evidence="5">
        <name>Mn(2+)</name>
        <dbReference type="ChEBI" id="CHEBI:29035"/>
    </cofactor>
    <text evidence="5">Mg(2+). Can also accept Mn(2+).</text>
</comment>
<dbReference type="PIRSF" id="PIRSF000722">
    <property type="entry name" value="Acetate_prop_kin"/>
    <property type="match status" value="1"/>
</dbReference>
<accession>A0ABV4UEM8</accession>
<dbReference type="PANTHER" id="PTHR21060:SF15">
    <property type="entry name" value="ACETATE KINASE-RELATED"/>
    <property type="match status" value="1"/>
</dbReference>
<dbReference type="NCBIfam" id="TIGR00016">
    <property type="entry name" value="ackA"/>
    <property type="match status" value="1"/>
</dbReference>
<dbReference type="CDD" id="cd24010">
    <property type="entry name" value="ASKHA_NBD_AcK_PK"/>
    <property type="match status" value="1"/>
</dbReference>
<evidence type="ECO:0000256" key="2">
    <source>
        <dbReference type="ARBA" id="ARBA00022741"/>
    </source>
</evidence>
<evidence type="ECO:0000256" key="4">
    <source>
        <dbReference type="ARBA" id="ARBA00022840"/>
    </source>
</evidence>
<comment type="similarity">
    <text evidence="5 6">Belongs to the acetokinase family.</text>
</comment>
<dbReference type="Pfam" id="PF00871">
    <property type="entry name" value="Acetate_kinase"/>
    <property type="match status" value="1"/>
</dbReference>
<proteinExistence type="inferred from homology"/>
<dbReference type="Proteomes" id="UP001574673">
    <property type="component" value="Unassembled WGS sequence"/>
</dbReference>
<comment type="catalytic activity">
    <reaction evidence="5">
        <text>acetate + ATP = acetyl phosphate + ADP</text>
        <dbReference type="Rhea" id="RHEA:11352"/>
        <dbReference type="ChEBI" id="CHEBI:22191"/>
        <dbReference type="ChEBI" id="CHEBI:30089"/>
        <dbReference type="ChEBI" id="CHEBI:30616"/>
        <dbReference type="ChEBI" id="CHEBI:456216"/>
        <dbReference type="EC" id="2.7.2.1"/>
    </reaction>
</comment>
<feature type="binding site" evidence="5">
    <location>
        <position position="91"/>
    </location>
    <ligand>
        <name>substrate</name>
    </ligand>
</feature>
<evidence type="ECO:0000313" key="8">
    <source>
        <dbReference type="Proteomes" id="UP001574673"/>
    </source>
</evidence>
<keyword evidence="4 5" id="KW-0067">ATP-binding</keyword>
<dbReference type="Gene3D" id="3.30.420.40">
    <property type="match status" value="2"/>
</dbReference>
<keyword evidence="5" id="KW-0963">Cytoplasm</keyword>
<dbReference type="RefSeq" id="WP_418890780.1">
    <property type="nucleotide sequence ID" value="NZ_JBEUWX010000002.1"/>
</dbReference>
<dbReference type="PANTHER" id="PTHR21060">
    <property type="entry name" value="ACETATE KINASE"/>
    <property type="match status" value="1"/>
</dbReference>
<feature type="active site" description="Proton donor/acceptor" evidence="5">
    <location>
        <position position="148"/>
    </location>
</feature>
<dbReference type="InterPro" id="IPR004372">
    <property type="entry name" value="Ac/propionate_kinase"/>
</dbReference>
<evidence type="ECO:0000256" key="1">
    <source>
        <dbReference type="ARBA" id="ARBA00022679"/>
    </source>
</evidence>
<dbReference type="GO" id="GO:0008776">
    <property type="term" value="F:acetate kinase activity"/>
    <property type="evidence" value="ECO:0007669"/>
    <property type="project" value="UniProtKB-EC"/>
</dbReference>
<comment type="caution">
    <text evidence="7">The sequence shown here is derived from an EMBL/GenBank/DDBJ whole genome shotgun (WGS) entry which is preliminary data.</text>
</comment>
<dbReference type="PRINTS" id="PR00471">
    <property type="entry name" value="ACETATEKNASE"/>
</dbReference>
<feature type="site" description="Transition state stabilizer" evidence="5">
    <location>
        <position position="180"/>
    </location>
</feature>
<keyword evidence="5" id="KW-0460">Magnesium</keyword>
<feature type="binding site" evidence="5">
    <location>
        <position position="7"/>
    </location>
    <ligand>
        <name>Mg(2+)</name>
        <dbReference type="ChEBI" id="CHEBI:18420"/>
    </ligand>
</feature>
<comment type="subunit">
    <text evidence="5">Homodimer.</text>
</comment>
<dbReference type="EC" id="2.7.2.1" evidence="5"/>
<evidence type="ECO:0000256" key="3">
    <source>
        <dbReference type="ARBA" id="ARBA00022777"/>
    </source>
</evidence>
<evidence type="ECO:0000256" key="5">
    <source>
        <dbReference type="HAMAP-Rule" id="MF_00020"/>
    </source>
</evidence>
<feature type="binding site" evidence="5">
    <location>
        <position position="384"/>
    </location>
    <ligand>
        <name>Mg(2+)</name>
        <dbReference type="ChEBI" id="CHEBI:18420"/>
    </ligand>
</feature>
<protein>
    <recommendedName>
        <fullName evidence="5">Acetate kinase</fullName>
        <ecNumber evidence="5">2.7.2.1</ecNumber>
    </recommendedName>
    <alternativeName>
        <fullName evidence="5">Acetokinase</fullName>
    </alternativeName>
</protein>
<comment type="subcellular location">
    <subcellularLocation>
        <location evidence="5">Cytoplasm</location>
    </subcellularLocation>
</comment>
<keyword evidence="3 5" id="KW-0418">Kinase</keyword>
<reference evidence="8" key="1">
    <citation type="submission" date="2024-06" db="EMBL/GenBank/DDBJ databases">
        <title>Radixoralia hellwigii gen. nov., sp nov., isolated from a root canal in the human oral cavity.</title>
        <authorList>
            <person name="Bartsch S."/>
            <person name="Wittmer A."/>
            <person name="Schulz A.-K."/>
            <person name="Neumann-Schaal M."/>
            <person name="Wolf J."/>
            <person name="Gronow S."/>
            <person name="Tennert C."/>
            <person name="Haecker G."/>
            <person name="Cieplik F."/>
            <person name="Al-Ahmad A."/>
        </authorList>
    </citation>
    <scope>NUCLEOTIDE SEQUENCE [LARGE SCALE GENOMIC DNA]</scope>
    <source>
        <strain evidence="8">Wk13</strain>
    </source>
</reference>
<feature type="binding site" evidence="5">
    <location>
        <position position="14"/>
    </location>
    <ligand>
        <name>ATP</name>
        <dbReference type="ChEBI" id="CHEBI:30616"/>
    </ligand>
</feature>
<name>A0ABV4UEM8_9RHOO</name>
<sequence length="402" mass="43359">MFVFVLNCGSSSFKYQLLDMSNERRVASGLVERIGMQDAALTYEPVGGEKIREVLHVADHAAAIAHILELLVDAKTGVIGSLKDITAVGHRVVHGAEKFSKSVLVDEKVIAVLQENIPLAPLHNPPNITGIKAMMQDLPGVPNVAVFDTAFHTTMPPESYLYAVPYEWYEKLHVRRYGFHGTSHRFVSERAAQILGIALDRFNCITCHMGNGSSFTAIKNGKSYDTSMGMTPLEGMVMGTRSGDIDPGVLRFLADTSSLSIDDIDVVLNKQSGLLGISGVSSDMRDVEIAAAQGNVRAQLALDVLCHRSLKYIGAYAIELGRVDAIIFTGGIGENGADFRATVVNRLALLGIKLDADANNVRGKEAIISTADSAIKVMVVPTNEELEIARDTRDIVAALPGR</sequence>
<gene>
    <name evidence="5" type="primary">ackA</name>
    <name evidence="7" type="ORF">ABCS64_04885</name>
</gene>
<feature type="binding site" evidence="5">
    <location>
        <begin position="208"/>
        <end position="212"/>
    </location>
    <ligand>
        <name>ATP</name>
        <dbReference type="ChEBI" id="CHEBI:30616"/>
    </ligand>
</feature>
<keyword evidence="5" id="KW-0479">Metal-binding</keyword>